<evidence type="ECO:0000256" key="1">
    <source>
        <dbReference type="ARBA" id="ARBA00004196"/>
    </source>
</evidence>
<comment type="caution">
    <text evidence="6">The sequence shown here is derived from an EMBL/GenBank/DDBJ whole genome shotgun (WGS) entry which is preliminary data.</text>
</comment>
<evidence type="ECO:0000259" key="5">
    <source>
        <dbReference type="Pfam" id="PF13407"/>
    </source>
</evidence>
<dbReference type="PANTHER" id="PTHR46847">
    <property type="entry name" value="D-ALLOSE-BINDING PERIPLASMIC PROTEIN-RELATED"/>
    <property type="match status" value="1"/>
</dbReference>
<dbReference type="CDD" id="cd06320">
    <property type="entry name" value="PBP1_allose_binding"/>
    <property type="match status" value="1"/>
</dbReference>
<evidence type="ECO:0000256" key="4">
    <source>
        <dbReference type="SAM" id="SignalP"/>
    </source>
</evidence>
<proteinExistence type="inferred from homology"/>
<feature type="domain" description="Periplasmic binding protein" evidence="5">
    <location>
        <begin position="58"/>
        <end position="311"/>
    </location>
</feature>
<evidence type="ECO:0000313" key="6">
    <source>
        <dbReference type="EMBL" id="TCL03222.1"/>
    </source>
</evidence>
<dbReference type="InterPro" id="IPR025997">
    <property type="entry name" value="SBP_2_dom"/>
</dbReference>
<sequence length="347" mass="37228">MNKILSTLIAASVFSSSLLHAADLPPLQSDTEPNRIDWTQLDAKFGPVPKAGPDLKIGGVSKTLTNEYWRTLGKGYANAAKQYGVTVVYQAAANEDDQMGQLAIAETLITQGFKGLLVSPQTDANLEPAVEEAKSKGITVINVNDAVMPGAVHYVGNVQKDNGVRVAQWFIKNRPQGGKVAVIEGQPGVYAARQRTQGFRETIEADKKFQVVASVPANWSRETAYNNAATILQQHPDLIGFYSNNDDMALGVVEAVHAAGLTDKVAVFGTDGISDAYASILRGELTGTVDSFPELTGEVAMNVALRVIGGQPLPRVVSTPQAIITKDNAQQFKTANRDQLIKLLQQN</sequence>
<keyword evidence="3 4" id="KW-0732">Signal</keyword>
<name>A0A4R1N7R8_9GAMM</name>
<evidence type="ECO:0000256" key="3">
    <source>
        <dbReference type="ARBA" id="ARBA00022729"/>
    </source>
</evidence>
<dbReference type="GO" id="GO:0055085">
    <property type="term" value="P:transmembrane transport"/>
    <property type="evidence" value="ECO:0007669"/>
    <property type="project" value="UniProtKB-ARBA"/>
</dbReference>
<reference evidence="6 7" key="1">
    <citation type="submission" date="2019-02" db="EMBL/GenBank/DDBJ databases">
        <title>Investigation of anaerobic lignin degradation for improved lignocellulosic biofuels.</title>
        <authorList>
            <person name="Deangelis K."/>
        </authorList>
    </citation>
    <scope>NUCLEOTIDE SEQUENCE [LARGE SCALE GENOMIC DNA]</scope>
    <source>
        <strain evidence="6 7">159R</strain>
    </source>
</reference>
<evidence type="ECO:0000256" key="2">
    <source>
        <dbReference type="ARBA" id="ARBA00007639"/>
    </source>
</evidence>
<comment type="similarity">
    <text evidence="2">Belongs to the bacterial solute-binding protein 2 family.</text>
</comment>
<dbReference type="PANTHER" id="PTHR46847:SF1">
    <property type="entry name" value="D-ALLOSE-BINDING PERIPLASMIC PROTEIN-RELATED"/>
    <property type="match status" value="1"/>
</dbReference>
<dbReference type="GO" id="GO:0030246">
    <property type="term" value="F:carbohydrate binding"/>
    <property type="evidence" value="ECO:0007669"/>
    <property type="project" value="UniProtKB-ARBA"/>
</dbReference>
<feature type="signal peptide" evidence="4">
    <location>
        <begin position="1"/>
        <end position="21"/>
    </location>
</feature>
<dbReference type="Gene3D" id="3.40.50.2300">
    <property type="match status" value="2"/>
</dbReference>
<feature type="chain" id="PRO_5020407885" evidence="4">
    <location>
        <begin position="22"/>
        <end position="347"/>
    </location>
</feature>
<accession>A0A4R1N7R8</accession>
<comment type="subcellular location">
    <subcellularLocation>
        <location evidence="1">Cell envelope</location>
    </subcellularLocation>
</comment>
<gene>
    <name evidence="6" type="ORF">EZJ58_1281</name>
</gene>
<dbReference type="Proteomes" id="UP000294555">
    <property type="component" value="Unassembled WGS sequence"/>
</dbReference>
<organism evidence="6 7">
    <name type="scientific">Sodalis ligni</name>
    <dbReference type="NCBI Taxonomy" id="2697027"/>
    <lineage>
        <taxon>Bacteria</taxon>
        <taxon>Pseudomonadati</taxon>
        <taxon>Pseudomonadota</taxon>
        <taxon>Gammaproteobacteria</taxon>
        <taxon>Enterobacterales</taxon>
        <taxon>Bruguierivoracaceae</taxon>
        <taxon>Sodalis</taxon>
    </lineage>
</organism>
<protein>
    <submittedName>
        <fullName evidence="6">Ribose transport system substrate-binding protein</fullName>
    </submittedName>
</protein>
<dbReference type="OrthoDB" id="9813037at2"/>
<evidence type="ECO:0000313" key="7">
    <source>
        <dbReference type="Proteomes" id="UP000294555"/>
    </source>
</evidence>
<dbReference type="EMBL" id="SJOI01000001">
    <property type="protein sequence ID" value="TCL03222.1"/>
    <property type="molecule type" value="Genomic_DNA"/>
</dbReference>
<dbReference type="SUPFAM" id="SSF53822">
    <property type="entry name" value="Periplasmic binding protein-like I"/>
    <property type="match status" value="1"/>
</dbReference>
<dbReference type="AlphaFoldDB" id="A0A4R1N7R8"/>
<keyword evidence="7" id="KW-1185">Reference proteome</keyword>
<dbReference type="RefSeq" id="WP_132922112.1">
    <property type="nucleotide sequence ID" value="NZ_SJOI01000001.1"/>
</dbReference>
<dbReference type="Pfam" id="PF13407">
    <property type="entry name" value="Peripla_BP_4"/>
    <property type="match status" value="1"/>
</dbReference>
<dbReference type="InterPro" id="IPR028082">
    <property type="entry name" value="Peripla_BP_I"/>
</dbReference>
<dbReference type="GO" id="GO:0030313">
    <property type="term" value="C:cell envelope"/>
    <property type="evidence" value="ECO:0007669"/>
    <property type="project" value="UniProtKB-SubCell"/>
</dbReference>